<dbReference type="PANTHER" id="PTHR11236">
    <property type="entry name" value="AMINOBENZOATE/ANTHRANILATE SYNTHASE"/>
    <property type="match status" value="1"/>
</dbReference>
<proteinExistence type="predicted"/>
<dbReference type="SUPFAM" id="SSF56752">
    <property type="entry name" value="D-aminoacid aminotransferase-like PLP-dependent enzymes"/>
    <property type="match status" value="1"/>
</dbReference>
<dbReference type="InterPro" id="IPR043132">
    <property type="entry name" value="BCAT-like_C"/>
</dbReference>
<dbReference type="Gene3D" id="3.60.120.10">
    <property type="entry name" value="Anthranilate synthase"/>
    <property type="match status" value="1"/>
</dbReference>
<dbReference type="PANTHER" id="PTHR11236:SF50">
    <property type="entry name" value="AMINODEOXYCHORISMATE SYNTHASE COMPONENT 1"/>
    <property type="match status" value="1"/>
</dbReference>
<dbReference type="RefSeq" id="WP_343905501.1">
    <property type="nucleotide sequence ID" value="NZ_BAAAIS010000003.1"/>
</dbReference>
<dbReference type="Gene3D" id="3.30.470.10">
    <property type="match status" value="1"/>
</dbReference>
<evidence type="ECO:0000313" key="3">
    <source>
        <dbReference type="Proteomes" id="UP001597280"/>
    </source>
</evidence>
<protein>
    <submittedName>
        <fullName evidence="2">Chorismate-binding protein</fullName>
    </submittedName>
</protein>
<evidence type="ECO:0000313" key="2">
    <source>
        <dbReference type="EMBL" id="MFD1836180.1"/>
    </source>
</evidence>
<keyword evidence="3" id="KW-1185">Reference proteome</keyword>
<name>A0ABW4Q1A1_9MICO</name>
<dbReference type="InterPro" id="IPR015890">
    <property type="entry name" value="Chorismate_C"/>
</dbReference>
<dbReference type="Proteomes" id="UP001597280">
    <property type="component" value="Unassembled WGS sequence"/>
</dbReference>
<gene>
    <name evidence="2" type="ORF">ACFSDA_14005</name>
</gene>
<comment type="caution">
    <text evidence="2">The sequence shown here is derived from an EMBL/GenBank/DDBJ whole genome shotgun (WGS) entry which is preliminary data.</text>
</comment>
<dbReference type="PRINTS" id="PR00095">
    <property type="entry name" value="ANTSNTHASEI"/>
</dbReference>
<feature type="domain" description="Chorismate-utilising enzyme C-terminal" evidence="1">
    <location>
        <begin position="116"/>
        <end position="379"/>
    </location>
</feature>
<reference evidence="3" key="1">
    <citation type="journal article" date="2019" name="Int. J. Syst. Evol. Microbiol.">
        <title>The Global Catalogue of Microorganisms (GCM) 10K type strain sequencing project: providing services to taxonomists for standard genome sequencing and annotation.</title>
        <authorList>
            <consortium name="The Broad Institute Genomics Platform"/>
            <consortium name="The Broad Institute Genome Sequencing Center for Infectious Disease"/>
            <person name="Wu L."/>
            <person name="Ma J."/>
        </authorList>
    </citation>
    <scope>NUCLEOTIDE SEQUENCE [LARGE SCALE GENOMIC DNA]</scope>
    <source>
        <strain evidence="3">JCM 11650</strain>
    </source>
</reference>
<dbReference type="InterPro" id="IPR019999">
    <property type="entry name" value="Anth_synth_I-like"/>
</dbReference>
<dbReference type="InterPro" id="IPR001544">
    <property type="entry name" value="Aminotrans_IV"/>
</dbReference>
<evidence type="ECO:0000259" key="1">
    <source>
        <dbReference type="Pfam" id="PF00425"/>
    </source>
</evidence>
<dbReference type="InterPro" id="IPR043131">
    <property type="entry name" value="BCAT-like_N"/>
</dbReference>
<accession>A0ABW4Q1A1</accession>
<dbReference type="EMBL" id="JBHUFL010000003">
    <property type="protein sequence ID" value="MFD1836180.1"/>
    <property type="molecule type" value="Genomic_DNA"/>
</dbReference>
<dbReference type="Pfam" id="PF01063">
    <property type="entry name" value="Aminotran_4"/>
    <property type="match status" value="1"/>
</dbReference>
<sequence length="625" mass="66278">MHPAAPRARFEDPGTGEVLQLSRVQEEIVARTPDQVLPALHAVQARVDAGAWAAGMIAYEAAPGLDPALTVAPAPAPLPLVWFVIADAPDQQDVARAPRPHGDYRTGPWTPRWSAAEHARAVGAVREAIAEGTTYQANLTTRLDGRIEGDLLACHRDLLGRQRTRHGAYLDLGSHVVLGASPELFVRREGDRLTTRPMKGTAPRESGPAADAAARAHLLRSPKERAENIMIVDLLRNDLARCAEPGTVAVPALLDAEPYPTLWQMTSTVTARAAAGTGLAEAMTALFPCGSITGAPKAATTALLARLEDGPRGAYCGAVGWMAPARDTPGGRRPASSSFSVAIRTIVVDRADGAATYGVGSGITWASEAAAEWEELQVKARVLEAITPRPAHRPRPGTTSAPVAPVDADGAAAPDPAGFALLETLAAREGRPQYLEAHLDRLESSAAELRIPCDRPALADLLRDRARTAGEPGAVLRLALGLDGAATLTERPLPAPSEDPVLLALDDELQDPDSPALRHKSTDRAHLERALERARRRSPAAQDVLLRGRDGRVTESTIATLIVRLGGSWWTPPLEDGCLPGVGRRLALEAGEIRERPLSVADLRAAEGIALLSSVRGRRAARILV</sequence>
<dbReference type="SUPFAM" id="SSF56322">
    <property type="entry name" value="ADC synthase"/>
    <property type="match status" value="1"/>
</dbReference>
<dbReference type="Gene3D" id="3.20.10.10">
    <property type="entry name" value="D-amino Acid Aminotransferase, subunit A, domain 2"/>
    <property type="match status" value="1"/>
</dbReference>
<organism evidence="2 3">
    <name type="scientific">Brachybacterium rhamnosum</name>
    <dbReference type="NCBI Taxonomy" id="173361"/>
    <lineage>
        <taxon>Bacteria</taxon>
        <taxon>Bacillati</taxon>
        <taxon>Actinomycetota</taxon>
        <taxon>Actinomycetes</taxon>
        <taxon>Micrococcales</taxon>
        <taxon>Dermabacteraceae</taxon>
        <taxon>Brachybacterium</taxon>
    </lineage>
</organism>
<dbReference type="InterPro" id="IPR036038">
    <property type="entry name" value="Aminotransferase-like"/>
</dbReference>
<dbReference type="InterPro" id="IPR005801">
    <property type="entry name" value="ADC_synthase"/>
</dbReference>
<dbReference type="Pfam" id="PF00425">
    <property type="entry name" value="Chorismate_bind"/>
    <property type="match status" value="1"/>
</dbReference>